<feature type="compositionally biased region" description="Polar residues" evidence="10">
    <location>
        <begin position="27"/>
        <end position="62"/>
    </location>
</feature>
<evidence type="ECO:0000256" key="10">
    <source>
        <dbReference type="SAM" id="MobiDB-lite"/>
    </source>
</evidence>
<dbReference type="GO" id="GO:0003712">
    <property type="term" value="F:transcription coregulator activity"/>
    <property type="evidence" value="ECO:0007669"/>
    <property type="project" value="InterPro"/>
</dbReference>
<feature type="region of interest" description="Disordered" evidence="10">
    <location>
        <begin position="283"/>
        <end position="335"/>
    </location>
</feature>
<sequence>MPSDHPQTPESPSQVSAGASDLHRKPSTSPHFTNSLPTPAHSINGSMSSLGSDPTASGFSQDESSHKRKRDIDDSGDRNQKKLHIEDKMLSIKDLHLDVGEKYLLCKTPHPRRHPNLTEDLHDRFFLNDVAQSVARTKPDGSKNALRKSYKKYIKDLGLGGAFDVGKKEEGAPDSLYGLLLQPDEEWEAQHVRGQEIEMGLPNHVQSIMGPAFRMARGKIPKNLWDSSVLGEVAQAPKAMSNGAKTPLPQNAALARAAKGEIPRPKRNVKKRSYGDSNFESYGEGFVNVENQDAGYSTGEGDDRGGRKRPKKTGAPHNFQGPIRQGSYGPGMVGV</sequence>
<evidence type="ECO:0000256" key="3">
    <source>
        <dbReference type="ARBA" id="ARBA00019615"/>
    </source>
</evidence>
<feature type="compositionally biased region" description="Polar residues" evidence="10">
    <location>
        <begin position="1"/>
        <end position="17"/>
    </location>
</feature>
<proteinExistence type="inferred from homology"/>
<dbReference type="Proteomes" id="UP000824998">
    <property type="component" value="Unassembled WGS sequence"/>
</dbReference>
<dbReference type="GO" id="GO:0006357">
    <property type="term" value="P:regulation of transcription by RNA polymerase II"/>
    <property type="evidence" value="ECO:0007669"/>
    <property type="project" value="InterPro"/>
</dbReference>
<name>A0A9P7Y950_9HELO</name>
<evidence type="ECO:0000256" key="1">
    <source>
        <dbReference type="ARBA" id="ARBA00004123"/>
    </source>
</evidence>
<comment type="function">
    <text evidence="9">Component of the Mediator complex, a coactivator involved in the regulated transcription of nearly all RNA polymerase II-dependent genes. Mediator functions as a bridge to convey information from gene-specific regulatory proteins to the basal RNA polymerase II transcription machinery. Mediator is recruited to promoters by direct interactions with regulatory proteins and serves as a scaffold for the assembly of a functional preinitiation complex with RNA polymerase II and the general transcription factors.</text>
</comment>
<evidence type="ECO:0000256" key="2">
    <source>
        <dbReference type="ARBA" id="ARBA00009259"/>
    </source>
</evidence>
<organism evidence="11 12">
    <name type="scientific">Amylocarpus encephaloides</name>
    <dbReference type="NCBI Taxonomy" id="45428"/>
    <lineage>
        <taxon>Eukaryota</taxon>
        <taxon>Fungi</taxon>
        <taxon>Dikarya</taxon>
        <taxon>Ascomycota</taxon>
        <taxon>Pezizomycotina</taxon>
        <taxon>Leotiomycetes</taxon>
        <taxon>Helotiales</taxon>
        <taxon>Helotiales incertae sedis</taxon>
        <taxon>Amylocarpus</taxon>
    </lineage>
</organism>
<comment type="similarity">
    <text evidence="2 9">Belongs to the Mediator complex subunit 19 family.</text>
</comment>
<dbReference type="OrthoDB" id="2160599at2759"/>
<comment type="subunit">
    <text evidence="9">Component of the Mediator complex.</text>
</comment>
<dbReference type="AlphaFoldDB" id="A0A9P7Y950"/>
<comment type="caution">
    <text evidence="11">The sequence shown here is derived from an EMBL/GenBank/DDBJ whole genome shotgun (WGS) entry which is preliminary data.</text>
</comment>
<evidence type="ECO:0000256" key="4">
    <source>
        <dbReference type="ARBA" id="ARBA00023015"/>
    </source>
</evidence>
<dbReference type="Pfam" id="PF08633">
    <property type="entry name" value="Rox3"/>
    <property type="match status" value="1"/>
</dbReference>
<keyword evidence="7 9" id="KW-0539">Nucleus</keyword>
<feature type="region of interest" description="Disordered" evidence="10">
    <location>
        <begin position="1"/>
        <end position="80"/>
    </location>
</feature>
<accession>A0A9P7Y950</accession>
<evidence type="ECO:0000256" key="8">
    <source>
        <dbReference type="ARBA" id="ARBA00032018"/>
    </source>
</evidence>
<keyword evidence="4 9" id="KW-0805">Transcription regulation</keyword>
<keyword evidence="5 9" id="KW-0010">Activator</keyword>
<evidence type="ECO:0000313" key="11">
    <source>
        <dbReference type="EMBL" id="KAG9229132.1"/>
    </source>
</evidence>
<evidence type="ECO:0000313" key="12">
    <source>
        <dbReference type="Proteomes" id="UP000824998"/>
    </source>
</evidence>
<dbReference type="EMBL" id="MU251811">
    <property type="protein sequence ID" value="KAG9229132.1"/>
    <property type="molecule type" value="Genomic_DNA"/>
</dbReference>
<dbReference type="GO" id="GO:0016592">
    <property type="term" value="C:mediator complex"/>
    <property type="evidence" value="ECO:0007669"/>
    <property type="project" value="InterPro"/>
</dbReference>
<keyword evidence="6 9" id="KW-0804">Transcription</keyword>
<dbReference type="InterPro" id="IPR013942">
    <property type="entry name" value="Mediator_Med19_fun"/>
</dbReference>
<protein>
    <recommendedName>
        <fullName evidence="3 9">Mediator of RNA polymerase II transcription subunit 19</fullName>
    </recommendedName>
    <alternativeName>
        <fullName evidence="8 9">Mediator complex subunit 19</fullName>
    </alternativeName>
</protein>
<evidence type="ECO:0000256" key="5">
    <source>
        <dbReference type="ARBA" id="ARBA00023159"/>
    </source>
</evidence>
<comment type="subcellular location">
    <subcellularLocation>
        <location evidence="1 9">Nucleus</location>
    </subcellularLocation>
</comment>
<evidence type="ECO:0000256" key="7">
    <source>
        <dbReference type="ARBA" id="ARBA00023242"/>
    </source>
</evidence>
<evidence type="ECO:0000256" key="9">
    <source>
        <dbReference type="RuleBase" id="RU364151"/>
    </source>
</evidence>
<reference evidence="11" key="1">
    <citation type="journal article" date="2021" name="IMA Fungus">
        <title>Genomic characterization of three marine fungi, including Emericellopsis atlantica sp. nov. with signatures of a generalist lifestyle and marine biomass degradation.</title>
        <authorList>
            <person name="Hagestad O.C."/>
            <person name="Hou L."/>
            <person name="Andersen J.H."/>
            <person name="Hansen E.H."/>
            <person name="Altermark B."/>
            <person name="Li C."/>
            <person name="Kuhnert E."/>
            <person name="Cox R.J."/>
            <person name="Crous P.W."/>
            <person name="Spatafora J.W."/>
            <person name="Lail K."/>
            <person name="Amirebrahimi M."/>
            <person name="Lipzen A."/>
            <person name="Pangilinan J."/>
            <person name="Andreopoulos W."/>
            <person name="Hayes R.D."/>
            <person name="Ng V."/>
            <person name="Grigoriev I.V."/>
            <person name="Jackson S.A."/>
            <person name="Sutton T.D.S."/>
            <person name="Dobson A.D.W."/>
            <person name="Rama T."/>
        </authorList>
    </citation>
    <scope>NUCLEOTIDE SEQUENCE</scope>
    <source>
        <strain evidence="11">TRa018bII</strain>
    </source>
</reference>
<gene>
    <name evidence="9" type="primary">MED19</name>
    <name evidence="11" type="ORF">BJ875DRAFT_475710</name>
</gene>
<keyword evidence="12" id="KW-1185">Reference proteome</keyword>
<evidence type="ECO:0000256" key="6">
    <source>
        <dbReference type="ARBA" id="ARBA00023163"/>
    </source>
</evidence>
<feature type="compositionally biased region" description="Basic and acidic residues" evidence="10">
    <location>
        <begin position="70"/>
        <end position="80"/>
    </location>
</feature>